<comment type="caution">
    <text evidence="3">The sequence shown here is derived from an EMBL/GenBank/DDBJ whole genome shotgun (WGS) entry which is preliminary data.</text>
</comment>
<keyword evidence="1" id="KW-0175">Coiled coil</keyword>
<dbReference type="STRING" id="1798564.A3H55_00750"/>
<evidence type="ECO:0000313" key="3">
    <source>
        <dbReference type="EMBL" id="OGG90341.1"/>
    </source>
</evidence>
<feature type="coiled-coil region" evidence="1">
    <location>
        <begin position="152"/>
        <end position="193"/>
    </location>
</feature>
<dbReference type="Proteomes" id="UP000177998">
    <property type="component" value="Unassembled WGS sequence"/>
</dbReference>
<proteinExistence type="predicted"/>
<feature type="coiled-coil region" evidence="1">
    <location>
        <begin position="253"/>
        <end position="280"/>
    </location>
</feature>
<name>A0A1F6FWV5_9BACT</name>
<organism evidence="3 4">
    <name type="scientific">Candidatus Kuenenbacteria bacterium RIFCSPLOWO2_02_FULL_42_16</name>
    <dbReference type="NCBI Taxonomy" id="1798564"/>
    <lineage>
        <taxon>Bacteria</taxon>
        <taxon>Candidatus Kueneniibacteriota</taxon>
    </lineage>
</organism>
<evidence type="ECO:0000256" key="2">
    <source>
        <dbReference type="SAM" id="MobiDB-lite"/>
    </source>
</evidence>
<feature type="region of interest" description="Disordered" evidence="2">
    <location>
        <begin position="1"/>
        <end position="35"/>
    </location>
</feature>
<dbReference type="AlphaFoldDB" id="A0A1F6FWV5"/>
<sequence>MNDNKQSDKWEMNSIEDYRGGSSKDEIRPEVHSDSDEVAFSVDFTGDNPKAQAVEKTLQPDTRGFFGKICEKVLGKDAADRLLIFQKEIGQGWAEKKVTKAEEAVGEASGKAKDAAQVVEKRETDAAKYQEGKEALGMKVSDEALASFSVEIDSLRQKQTTAKDKLDEETDTLANKEMRVQEYEEVIDGAKHNLDGRLAEKMEVNNKALAERTACVEKNRFQAAENSSKMKGLREQRMGVETLMKAGLEGAILKDARATIAGLQKRIDELDALNDDLGKQNGKIGKEMGKFSQDNQKLQGKRDKLFPSIKEKAWKEKAAAGDQREGKDRGVASISASVDDYGRVVMDRINGGKVVLDGERLIVIAGNGNATENQGEEITDEELNVFMGDGSVSELLNAGAHLSQGIIQRMQAIEEKRRLDQNRPEDAVDSHSEPAAEIKGEKAKKHNLEEIVSKWNRYVNEDMPEHDKVKYKIRLDKAKDDPQRLLGGSDAVTRELKKRLAKKFKTDSAKLDKDIINKVYNFLRELNEGKLNY</sequence>
<protein>
    <submittedName>
        <fullName evidence="3">Uncharacterized protein</fullName>
    </submittedName>
</protein>
<reference evidence="3 4" key="1">
    <citation type="journal article" date="2016" name="Nat. Commun.">
        <title>Thousands of microbial genomes shed light on interconnected biogeochemical processes in an aquifer system.</title>
        <authorList>
            <person name="Anantharaman K."/>
            <person name="Brown C.T."/>
            <person name="Hug L.A."/>
            <person name="Sharon I."/>
            <person name="Castelle C.J."/>
            <person name="Probst A.J."/>
            <person name="Thomas B.C."/>
            <person name="Singh A."/>
            <person name="Wilkins M.J."/>
            <person name="Karaoz U."/>
            <person name="Brodie E.L."/>
            <person name="Williams K.H."/>
            <person name="Hubbard S.S."/>
            <person name="Banfield J.F."/>
        </authorList>
    </citation>
    <scope>NUCLEOTIDE SEQUENCE [LARGE SCALE GENOMIC DNA]</scope>
</reference>
<feature type="region of interest" description="Disordered" evidence="2">
    <location>
        <begin position="419"/>
        <end position="442"/>
    </location>
</feature>
<gene>
    <name evidence="3" type="ORF">A3H55_00750</name>
</gene>
<dbReference type="EMBL" id="MFMZ01000050">
    <property type="protein sequence ID" value="OGG90341.1"/>
    <property type="molecule type" value="Genomic_DNA"/>
</dbReference>
<accession>A0A1F6FWV5</accession>
<evidence type="ECO:0000313" key="4">
    <source>
        <dbReference type="Proteomes" id="UP000177998"/>
    </source>
</evidence>
<evidence type="ECO:0000256" key="1">
    <source>
        <dbReference type="SAM" id="Coils"/>
    </source>
</evidence>